<dbReference type="AlphaFoldDB" id="A0A0A2TZ24"/>
<dbReference type="EMBL" id="AVBF01000002">
    <property type="protein sequence ID" value="KGP74520.1"/>
    <property type="molecule type" value="Genomic_DNA"/>
</dbReference>
<dbReference type="STRING" id="1385514.N782_12710"/>
<evidence type="ECO:0000313" key="2">
    <source>
        <dbReference type="Proteomes" id="UP000030147"/>
    </source>
</evidence>
<organism evidence="1 2">
    <name type="scientific">Pontibacillus yanchengensis Y32</name>
    <dbReference type="NCBI Taxonomy" id="1385514"/>
    <lineage>
        <taxon>Bacteria</taxon>
        <taxon>Bacillati</taxon>
        <taxon>Bacillota</taxon>
        <taxon>Bacilli</taxon>
        <taxon>Bacillales</taxon>
        <taxon>Bacillaceae</taxon>
        <taxon>Pontibacillus</taxon>
    </lineage>
</organism>
<comment type="caution">
    <text evidence="1">The sequence shown here is derived from an EMBL/GenBank/DDBJ whole genome shotgun (WGS) entry which is preliminary data.</text>
</comment>
<dbReference type="Proteomes" id="UP000030147">
    <property type="component" value="Unassembled WGS sequence"/>
</dbReference>
<sequence>MKFSPMKRDIVLLIIRDHAMDLTIDTIKEYLSITAEQVFHVIDFLIKSELVIFKEGELHITNEGYNTLERSNLNAFSLEDIEETTIIVDESPLKNYIPK</sequence>
<protein>
    <recommendedName>
        <fullName evidence="3">DNA-binding protein</fullName>
    </recommendedName>
</protein>
<gene>
    <name evidence="1" type="ORF">N782_12710</name>
</gene>
<name>A0A0A2TZ24_9BACI</name>
<keyword evidence="2" id="KW-1185">Reference proteome</keyword>
<proteinExistence type="predicted"/>
<dbReference type="InterPro" id="IPR036390">
    <property type="entry name" value="WH_DNA-bd_sf"/>
</dbReference>
<evidence type="ECO:0000313" key="1">
    <source>
        <dbReference type="EMBL" id="KGP74520.1"/>
    </source>
</evidence>
<evidence type="ECO:0008006" key="3">
    <source>
        <dbReference type="Google" id="ProtNLM"/>
    </source>
</evidence>
<accession>A0A0A2TZ24</accession>
<dbReference type="SUPFAM" id="SSF46785">
    <property type="entry name" value="Winged helix' DNA-binding domain"/>
    <property type="match status" value="1"/>
</dbReference>
<reference evidence="1 2" key="1">
    <citation type="journal article" date="2015" name="Stand. Genomic Sci.">
        <title>High quality draft genome sequence of the moderately halophilic bacterium Pontibacillus yanchengensis Y32(T) and comparison among Pontibacillus genomes.</title>
        <authorList>
            <person name="Huang J."/>
            <person name="Qiao Z.X."/>
            <person name="Tang J.W."/>
            <person name="Wang G."/>
        </authorList>
    </citation>
    <scope>NUCLEOTIDE SEQUENCE [LARGE SCALE GENOMIC DNA]</scope>
    <source>
        <strain evidence="1 2">Y32</strain>
    </source>
</reference>